<reference evidence="3" key="1">
    <citation type="submission" date="2024-03" db="EMBL/GenBank/DDBJ databases">
        <title>WGS assembly of Saponaria officinalis var. Norfolk2.</title>
        <authorList>
            <person name="Jenkins J."/>
            <person name="Shu S."/>
            <person name="Grimwood J."/>
            <person name="Barry K."/>
            <person name="Goodstein D."/>
            <person name="Schmutz J."/>
            <person name="Leebens-Mack J."/>
            <person name="Osbourn A."/>
        </authorList>
    </citation>
    <scope>NUCLEOTIDE SEQUENCE [LARGE SCALE GENOMIC DNA]</scope>
    <source>
        <strain evidence="3">JIC</strain>
    </source>
</reference>
<comment type="caution">
    <text evidence="3">The sequence shown here is derived from an EMBL/GenBank/DDBJ whole genome shotgun (WGS) entry which is preliminary data.</text>
</comment>
<accession>A0AAW1IK02</accession>
<keyword evidence="4" id="KW-1185">Reference proteome</keyword>
<dbReference type="Gene3D" id="2.30.29.30">
    <property type="entry name" value="Pleckstrin-homology domain (PH domain)/Phosphotyrosine-binding domain (PTB)"/>
    <property type="match status" value="1"/>
</dbReference>
<gene>
    <name evidence="3" type="ORF">RND81_09G076000</name>
</gene>
<name>A0AAW1IK02_SAPOF</name>
<evidence type="ECO:0000313" key="3">
    <source>
        <dbReference type="EMBL" id="KAK9689701.1"/>
    </source>
</evidence>
<dbReference type="AlphaFoldDB" id="A0AAW1IK02"/>
<sequence>MALSGPAEYDFMPRIGIEFDTLEDGIEFYRIYAISCGFDVRKFSQRRSLKLLPAPSSHVNASLTIKHRKFESLLSTVNKLIKGKLRILGAKSVKGGVDKVFNIVFSVRQAGEQVLKASQCCLYTTAGPIQGRVFITTHKLAFCSHYPVAKVSSPDGASLGFHYKIERMNKSKSMKKPSQKYMQVVTTDEYEFWFTGFRSYNNTLKCLQQAISQTLV</sequence>
<dbReference type="InterPro" id="IPR011993">
    <property type="entry name" value="PH-like_dom_sf"/>
</dbReference>
<evidence type="ECO:0000256" key="1">
    <source>
        <dbReference type="ARBA" id="ARBA00009414"/>
    </source>
</evidence>
<dbReference type="PANTHER" id="PTHR31969">
    <property type="entry name" value="GEM-LIKE PROTEIN 2"/>
    <property type="match status" value="1"/>
</dbReference>
<dbReference type="InterPro" id="IPR004182">
    <property type="entry name" value="GRAM"/>
</dbReference>
<dbReference type="InterPro" id="IPR037848">
    <property type="entry name" value="GEM-like"/>
</dbReference>
<protein>
    <recommendedName>
        <fullName evidence="2">GRAM domain-containing protein</fullName>
    </recommendedName>
</protein>
<organism evidence="3 4">
    <name type="scientific">Saponaria officinalis</name>
    <name type="common">Common soapwort</name>
    <name type="synonym">Lychnis saponaria</name>
    <dbReference type="NCBI Taxonomy" id="3572"/>
    <lineage>
        <taxon>Eukaryota</taxon>
        <taxon>Viridiplantae</taxon>
        <taxon>Streptophyta</taxon>
        <taxon>Embryophyta</taxon>
        <taxon>Tracheophyta</taxon>
        <taxon>Spermatophyta</taxon>
        <taxon>Magnoliopsida</taxon>
        <taxon>eudicotyledons</taxon>
        <taxon>Gunneridae</taxon>
        <taxon>Pentapetalae</taxon>
        <taxon>Caryophyllales</taxon>
        <taxon>Caryophyllaceae</taxon>
        <taxon>Caryophylleae</taxon>
        <taxon>Saponaria</taxon>
    </lineage>
</organism>
<dbReference type="SMART" id="SM00568">
    <property type="entry name" value="GRAM"/>
    <property type="match status" value="1"/>
</dbReference>
<dbReference type="EMBL" id="JBDFQZ010000009">
    <property type="protein sequence ID" value="KAK9689701.1"/>
    <property type="molecule type" value="Genomic_DNA"/>
</dbReference>
<evidence type="ECO:0000259" key="2">
    <source>
        <dbReference type="SMART" id="SM00568"/>
    </source>
</evidence>
<comment type="similarity">
    <text evidence="1">Belongs to the GEM family.</text>
</comment>
<dbReference type="Proteomes" id="UP001443914">
    <property type="component" value="Unassembled WGS sequence"/>
</dbReference>
<proteinExistence type="inferred from homology"/>
<evidence type="ECO:0000313" key="4">
    <source>
        <dbReference type="Proteomes" id="UP001443914"/>
    </source>
</evidence>
<dbReference type="Pfam" id="PF02893">
    <property type="entry name" value="GRAM"/>
    <property type="match status" value="1"/>
</dbReference>
<feature type="domain" description="GRAM" evidence="2">
    <location>
        <begin position="99"/>
        <end position="172"/>
    </location>
</feature>